<reference evidence="11" key="1">
    <citation type="submission" date="2021-01" db="EMBL/GenBank/DDBJ databases">
        <authorList>
            <person name="Li R."/>
            <person name="Bekaert M."/>
        </authorList>
    </citation>
    <scope>NUCLEOTIDE SEQUENCE</scope>
    <source>
        <strain evidence="11">Farmed</strain>
    </source>
</reference>
<evidence type="ECO:0000256" key="1">
    <source>
        <dbReference type="ARBA" id="ARBA00004141"/>
    </source>
</evidence>
<keyword evidence="4 8" id="KW-0297">G-protein coupled receptor</keyword>
<dbReference type="CDD" id="cd14978">
    <property type="entry name" value="7tmA_FMRFamide_R-like"/>
    <property type="match status" value="1"/>
</dbReference>
<evidence type="ECO:0000256" key="6">
    <source>
        <dbReference type="ARBA" id="ARBA00023170"/>
    </source>
</evidence>
<proteinExistence type="inferred from homology"/>
<dbReference type="PRINTS" id="PR00237">
    <property type="entry name" value="GPCRRHODOPSN"/>
</dbReference>
<evidence type="ECO:0000256" key="9">
    <source>
        <dbReference type="SAM" id="Phobius"/>
    </source>
</evidence>
<keyword evidence="6 8" id="KW-0675">Receptor</keyword>
<feature type="transmembrane region" description="Helical" evidence="9">
    <location>
        <begin position="264"/>
        <end position="289"/>
    </location>
</feature>
<keyword evidence="2 8" id="KW-0812">Transmembrane</keyword>
<dbReference type="InterPro" id="IPR000276">
    <property type="entry name" value="GPCR_Rhodpsn"/>
</dbReference>
<evidence type="ECO:0000256" key="4">
    <source>
        <dbReference type="ARBA" id="ARBA00023040"/>
    </source>
</evidence>
<dbReference type="EMBL" id="CAHIKZ030001131">
    <property type="protein sequence ID" value="CAE1254074.1"/>
    <property type="molecule type" value="Genomic_DNA"/>
</dbReference>
<keyword evidence="7 8" id="KW-0807">Transducer</keyword>
<feature type="transmembrane region" description="Helical" evidence="9">
    <location>
        <begin position="126"/>
        <end position="148"/>
    </location>
</feature>
<dbReference type="AlphaFoldDB" id="A0A812BXM7"/>
<dbReference type="Proteomes" id="UP000597762">
    <property type="component" value="Unassembled WGS sequence"/>
</dbReference>
<dbReference type="Pfam" id="PF00001">
    <property type="entry name" value="7tm_1"/>
    <property type="match status" value="1"/>
</dbReference>
<evidence type="ECO:0000256" key="2">
    <source>
        <dbReference type="ARBA" id="ARBA00022692"/>
    </source>
</evidence>
<evidence type="ECO:0000313" key="11">
    <source>
        <dbReference type="EMBL" id="CAE1254074.1"/>
    </source>
</evidence>
<evidence type="ECO:0000256" key="5">
    <source>
        <dbReference type="ARBA" id="ARBA00023136"/>
    </source>
</evidence>
<protein>
    <recommendedName>
        <fullName evidence="10">G-protein coupled receptors family 1 profile domain-containing protein</fullName>
    </recommendedName>
</protein>
<feature type="transmembrane region" description="Helical" evidence="9">
    <location>
        <begin position="91"/>
        <end position="114"/>
    </location>
</feature>
<dbReference type="PROSITE" id="PS50262">
    <property type="entry name" value="G_PROTEIN_RECEP_F1_2"/>
    <property type="match status" value="1"/>
</dbReference>
<dbReference type="OrthoDB" id="9990906at2759"/>
<sequence>MLQGNPFVCEKSNYLFFFSISSVRNLDRSREDERRTKMDGSQHPSFEDYFACQSVYNILGNESDLKLSDFGFEMGDCVVEKTAMLNVGEKIHAYSTPVIFAMGILGNSISLKIFLSKNFRRQAGGVYLASLSCADIFALVFFVMTQWLKRVWPIFTDSRVTPVVDTDGLCQVILYLSYTSRFLSSWLVVTFTVERYIGVCHPFKRLEWCTTKTARRGIVVLTLISLVFNSFKPALSGVYMLDGELTKCTGNPDYHYISFILDSVYAVSITLVPFVVILLLNVMIIRALVKLKRRQKTNQVKAKEAGGRTDFTLLLLMISFCFIALKVPFFVTWCRQFLYSLHLQRDTSGNIDNINRIEIIKGILNITRTVFYMNYATNFFLYSFVGSSFRLELKRLVCCQCRENRSYSWTPQRTCMQSDLSHGETFNRNTAQRNQTVDDV</sequence>
<keyword evidence="3 9" id="KW-1133">Transmembrane helix</keyword>
<gene>
    <name evidence="11" type="ORF">SPHA_28744</name>
</gene>
<feature type="transmembrane region" description="Helical" evidence="9">
    <location>
        <begin position="214"/>
        <end position="231"/>
    </location>
</feature>
<evidence type="ECO:0000259" key="10">
    <source>
        <dbReference type="PROSITE" id="PS50262"/>
    </source>
</evidence>
<feature type="transmembrane region" description="Helical" evidence="9">
    <location>
        <begin position="310"/>
        <end position="333"/>
    </location>
</feature>
<dbReference type="PANTHER" id="PTHR24243:SF230">
    <property type="entry name" value="G-PROTEIN COUPLED RECEPTORS FAMILY 1 PROFILE DOMAIN-CONTAINING PROTEIN"/>
    <property type="match status" value="1"/>
</dbReference>
<evidence type="ECO:0000256" key="3">
    <source>
        <dbReference type="ARBA" id="ARBA00022989"/>
    </source>
</evidence>
<dbReference type="InterPro" id="IPR017452">
    <property type="entry name" value="GPCR_Rhodpsn_7TM"/>
</dbReference>
<feature type="transmembrane region" description="Helical" evidence="9">
    <location>
        <begin position="172"/>
        <end position="193"/>
    </location>
</feature>
<comment type="similarity">
    <text evidence="8">Belongs to the G-protein coupled receptor 1 family.</text>
</comment>
<dbReference type="GO" id="GO:0005886">
    <property type="term" value="C:plasma membrane"/>
    <property type="evidence" value="ECO:0007669"/>
    <property type="project" value="TreeGrafter"/>
</dbReference>
<dbReference type="PANTHER" id="PTHR24243">
    <property type="entry name" value="G-PROTEIN COUPLED RECEPTOR"/>
    <property type="match status" value="1"/>
</dbReference>
<dbReference type="SUPFAM" id="SSF81321">
    <property type="entry name" value="Family A G protein-coupled receptor-like"/>
    <property type="match status" value="1"/>
</dbReference>
<name>A0A812BXM7_ACAPH</name>
<dbReference type="GO" id="GO:0004930">
    <property type="term" value="F:G protein-coupled receptor activity"/>
    <property type="evidence" value="ECO:0007669"/>
    <property type="project" value="UniProtKB-KW"/>
</dbReference>
<accession>A0A812BXM7</accession>
<comment type="subcellular location">
    <subcellularLocation>
        <location evidence="1">Membrane</location>
        <topology evidence="1">Multi-pass membrane protein</topology>
    </subcellularLocation>
</comment>
<feature type="domain" description="G-protein coupled receptors family 1 profile" evidence="10">
    <location>
        <begin position="106"/>
        <end position="382"/>
    </location>
</feature>
<comment type="caution">
    <text evidence="11">The sequence shown here is derived from an EMBL/GenBank/DDBJ whole genome shotgun (WGS) entry which is preliminary data.</text>
</comment>
<dbReference type="PROSITE" id="PS00237">
    <property type="entry name" value="G_PROTEIN_RECEP_F1_1"/>
    <property type="match status" value="1"/>
</dbReference>
<evidence type="ECO:0000256" key="7">
    <source>
        <dbReference type="ARBA" id="ARBA00023224"/>
    </source>
</evidence>
<evidence type="ECO:0000256" key="8">
    <source>
        <dbReference type="RuleBase" id="RU000688"/>
    </source>
</evidence>
<keyword evidence="12" id="KW-1185">Reference proteome</keyword>
<evidence type="ECO:0000313" key="12">
    <source>
        <dbReference type="Proteomes" id="UP000597762"/>
    </source>
</evidence>
<keyword evidence="5 9" id="KW-0472">Membrane</keyword>
<organism evidence="11 12">
    <name type="scientific">Acanthosepion pharaonis</name>
    <name type="common">Pharaoh cuttlefish</name>
    <name type="synonym">Sepia pharaonis</name>
    <dbReference type="NCBI Taxonomy" id="158019"/>
    <lineage>
        <taxon>Eukaryota</taxon>
        <taxon>Metazoa</taxon>
        <taxon>Spiralia</taxon>
        <taxon>Lophotrochozoa</taxon>
        <taxon>Mollusca</taxon>
        <taxon>Cephalopoda</taxon>
        <taxon>Coleoidea</taxon>
        <taxon>Decapodiformes</taxon>
        <taxon>Sepiida</taxon>
        <taxon>Sepiina</taxon>
        <taxon>Sepiidae</taxon>
        <taxon>Acanthosepion</taxon>
    </lineage>
</organism>
<dbReference type="Gene3D" id="1.20.1070.10">
    <property type="entry name" value="Rhodopsin 7-helix transmembrane proteins"/>
    <property type="match status" value="1"/>
</dbReference>